<evidence type="ECO:0000313" key="1">
    <source>
        <dbReference type="EMBL" id="MQM13785.1"/>
    </source>
</evidence>
<organism evidence="1 2">
    <name type="scientific">Colocasia esculenta</name>
    <name type="common">Wild taro</name>
    <name type="synonym">Arum esculentum</name>
    <dbReference type="NCBI Taxonomy" id="4460"/>
    <lineage>
        <taxon>Eukaryota</taxon>
        <taxon>Viridiplantae</taxon>
        <taxon>Streptophyta</taxon>
        <taxon>Embryophyta</taxon>
        <taxon>Tracheophyta</taxon>
        <taxon>Spermatophyta</taxon>
        <taxon>Magnoliopsida</taxon>
        <taxon>Liliopsida</taxon>
        <taxon>Araceae</taxon>
        <taxon>Aroideae</taxon>
        <taxon>Colocasieae</taxon>
        <taxon>Colocasia</taxon>
    </lineage>
</organism>
<dbReference type="Proteomes" id="UP000652761">
    <property type="component" value="Unassembled WGS sequence"/>
</dbReference>
<evidence type="ECO:0000313" key="2">
    <source>
        <dbReference type="Proteomes" id="UP000652761"/>
    </source>
</evidence>
<comment type="caution">
    <text evidence="1">The sequence shown here is derived from an EMBL/GenBank/DDBJ whole genome shotgun (WGS) entry which is preliminary data.</text>
</comment>
<reference evidence="1" key="1">
    <citation type="submission" date="2017-07" db="EMBL/GenBank/DDBJ databases">
        <title>Taro Niue Genome Assembly and Annotation.</title>
        <authorList>
            <person name="Atibalentja N."/>
            <person name="Keating K."/>
            <person name="Fields C.J."/>
        </authorList>
    </citation>
    <scope>NUCLEOTIDE SEQUENCE</scope>
    <source>
        <strain evidence="1">Niue_2</strain>
        <tissue evidence="1">Leaf</tissue>
    </source>
</reference>
<name>A0A843X5W8_COLES</name>
<protein>
    <submittedName>
        <fullName evidence="1">Uncharacterized protein</fullName>
    </submittedName>
</protein>
<gene>
    <name evidence="1" type="ORF">Taro_046711</name>
</gene>
<keyword evidence="2" id="KW-1185">Reference proteome</keyword>
<sequence length="74" mass="7964">MIGLVVDSYVPRQPAKLFWGVAQGDPSIHSSAHAAGRDARTGGGPDSNVLFTRILRKSNCGTKAISRNRLLRFA</sequence>
<dbReference type="AlphaFoldDB" id="A0A843X5W8"/>
<accession>A0A843X5W8</accession>
<proteinExistence type="predicted"/>
<dbReference type="EMBL" id="NMUH01005824">
    <property type="protein sequence ID" value="MQM13785.1"/>
    <property type="molecule type" value="Genomic_DNA"/>
</dbReference>